<reference evidence="1 2" key="1">
    <citation type="journal article" date="2016" name="Nat. Commun.">
        <title>Ectomycorrhizal ecology is imprinted in the genome of the dominant symbiotic fungus Cenococcum geophilum.</title>
        <authorList>
            <consortium name="DOE Joint Genome Institute"/>
            <person name="Peter M."/>
            <person name="Kohler A."/>
            <person name="Ohm R.A."/>
            <person name="Kuo A."/>
            <person name="Krutzmann J."/>
            <person name="Morin E."/>
            <person name="Arend M."/>
            <person name="Barry K.W."/>
            <person name="Binder M."/>
            <person name="Choi C."/>
            <person name="Clum A."/>
            <person name="Copeland A."/>
            <person name="Grisel N."/>
            <person name="Haridas S."/>
            <person name="Kipfer T."/>
            <person name="LaButti K."/>
            <person name="Lindquist E."/>
            <person name="Lipzen A."/>
            <person name="Maire R."/>
            <person name="Meier B."/>
            <person name="Mihaltcheva S."/>
            <person name="Molinier V."/>
            <person name="Murat C."/>
            <person name="Poggeler S."/>
            <person name="Quandt C.A."/>
            <person name="Sperisen C."/>
            <person name="Tritt A."/>
            <person name="Tisserant E."/>
            <person name="Crous P.W."/>
            <person name="Henrissat B."/>
            <person name="Nehls U."/>
            <person name="Egli S."/>
            <person name="Spatafora J.W."/>
            <person name="Grigoriev I.V."/>
            <person name="Martin F.M."/>
        </authorList>
    </citation>
    <scope>NUCLEOTIDE SEQUENCE [LARGE SCALE GENOMIC DNA]</scope>
    <source>
        <strain evidence="1 2">1.58</strain>
    </source>
</reference>
<evidence type="ECO:0000313" key="1">
    <source>
        <dbReference type="EMBL" id="OCK88440.1"/>
    </source>
</evidence>
<gene>
    <name evidence="1" type="ORF">K441DRAFT_669206</name>
</gene>
<proteinExistence type="predicted"/>
<evidence type="ECO:0000313" key="2">
    <source>
        <dbReference type="Proteomes" id="UP000250078"/>
    </source>
</evidence>
<dbReference type="EMBL" id="KV748243">
    <property type="protein sequence ID" value="OCK88440.1"/>
    <property type="molecule type" value="Genomic_DNA"/>
</dbReference>
<sequence length="789" mass="87749">MELAARVVDLTRALLDTANSESGAQEVVRLVHDWLTREGVDQKEYKYCLSSIGGIAFPNERGLSLRSCIQSADQKMSTISGLKLRLSAAIGRSMAFDDNFTYIVTTVATLMAFYSLEYITEALCYMALDQGGHEEEINIRYSIRQTRLTPVLRKFVESVALHVVNAGSTLQVLPPELQKFYVHKHPLSPETFSALTMAIQRSNEEMLITCTNFPHDLTSWLLSHFHGNLEISVCGLVVYEEALGRVPKNLRIIVKTSCESASKISCASFSEGSVEMAARVGGSYQTLINELSCHTVAQPVDRQKLYTTSILYHRQHEILNSQETAEVHLAAQCMLKWLLDIEVRPHPHSVGFIALQGREDESRFNKRVKIQDLVARYPSFVFKNKGQKKDNMIVYRIPDGCPALLHSQSGNDVIVWSGYPHHDAYQDLAEHSWKSIIECFPIAISAIEWAKSRCTCSSCAKGEPLGSGKIGCLRDAALDELLFLLAHGIVDSFGLDDTSGLIDMESQKDALRVLLAELIFQSVILWNAWFSFTALAYLGGTRSALNSRRGDGWNVFAAFQYGNLVIASPWLDLNHDINGRLFFGAFTSQGQLCGVSGEFAAIQTEKVMETAEIVRSDSASSEVDENEARPDDAVLETAIIGAAGIPFRLLTMVRSCSYRRIVDPADAIMGLYRAIIPKCNHLNDMYGKISKAHYREFTFDQILGEWNKDYISTQQSASFDESRKRNVTVTFDTALKYNVALSLAYPESVVHGDQCCAQCAITILKNDGELPSSIIRTVAKVGTRMIENS</sequence>
<dbReference type="Proteomes" id="UP000250078">
    <property type="component" value="Unassembled WGS sequence"/>
</dbReference>
<organism evidence="1 2">
    <name type="scientific">Cenococcum geophilum 1.58</name>
    <dbReference type="NCBI Taxonomy" id="794803"/>
    <lineage>
        <taxon>Eukaryota</taxon>
        <taxon>Fungi</taxon>
        <taxon>Dikarya</taxon>
        <taxon>Ascomycota</taxon>
        <taxon>Pezizomycotina</taxon>
        <taxon>Dothideomycetes</taxon>
        <taxon>Pleosporomycetidae</taxon>
        <taxon>Gloniales</taxon>
        <taxon>Gloniaceae</taxon>
        <taxon>Cenococcum</taxon>
    </lineage>
</organism>
<protein>
    <submittedName>
        <fullName evidence="1">Uncharacterized protein</fullName>
    </submittedName>
</protein>
<name>A0ACC8EQA5_9PEZI</name>
<keyword evidence="2" id="KW-1185">Reference proteome</keyword>
<accession>A0ACC8EQA5</accession>